<protein>
    <submittedName>
        <fullName evidence="1">4-vinyl reductase</fullName>
    </submittedName>
</protein>
<accession>A0A2H3KKD8</accession>
<dbReference type="OrthoDB" id="152650at2"/>
<dbReference type="EMBL" id="LYXE01000099">
    <property type="protein sequence ID" value="PDV98468.1"/>
    <property type="molecule type" value="Genomic_DNA"/>
</dbReference>
<name>A0A2H3KKD8_9CHLR</name>
<organism evidence="1 2">
    <name type="scientific">Candidatus Chloroploca asiatica</name>
    <dbReference type="NCBI Taxonomy" id="1506545"/>
    <lineage>
        <taxon>Bacteria</taxon>
        <taxon>Bacillati</taxon>
        <taxon>Chloroflexota</taxon>
        <taxon>Chloroflexia</taxon>
        <taxon>Chloroflexales</taxon>
        <taxon>Chloroflexineae</taxon>
        <taxon>Oscillochloridaceae</taxon>
        <taxon>Candidatus Chloroploca</taxon>
    </lineage>
</organism>
<evidence type="ECO:0000313" key="2">
    <source>
        <dbReference type="Proteomes" id="UP000220922"/>
    </source>
</evidence>
<dbReference type="InterPro" id="IPR024096">
    <property type="entry name" value="NO_sig/Golgi_transp_ligand-bd"/>
</dbReference>
<dbReference type="Proteomes" id="UP000220922">
    <property type="component" value="Unassembled WGS sequence"/>
</dbReference>
<comment type="caution">
    <text evidence="1">The sequence shown here is derived from an EMBL/GenBank/DDBJ whole genome shotgun (WGS) entry which is preliminary data.</text>
</comment>
<evidence type="ECO:0000313" key="1">
    <source>
        <dbReference type="EMBL" id="PDV98468.1"/>
    </source>
</evidence>
<keyword evidence="2" id="KW-1185">Reference proteome</keyword>
<proteinExistence type="predicted"/>
<dbReference type="Gene3D" id="3.30.1380.20">
    <property type="entry name" value="Trafficking protein particle complex subunit 3"/>
    <property type="match status" value="1"/>
</dbReference>
<dbReference type="AlphaFoldDB" id="A0A2H3KKD8"/>
<reference evidence="1 2" key="1">
    <citation type="submission" date="2016-05" db="EMBL/GenBank/DDBJ databases">
        <authorList>
            <person name="Lavstsen T."/>
            <person name="Jespersen J.S."/>
        </authorList>
    </citation>
    <scope>NUCLEOTIDE SEQUENCE [LARGE SCALE GENOMIC DNA]</scope>
    <source>
        <strain evidence="1 2">B7-9</strain>
    </source>
</reference>
<gene>
    <name evidence="1" type="ORF">A9Q02_15310</name>
</gene>
<dbReference type="SUPFAM" id="SSF111126">
    <property type="entry name" value="Ligand-binding domain in the NO signalling and Golgi transport"/>
    <property type="match status" value="1"/>
</dbReference>
<sequence>MSNIDQFRGLTFMNKIGYLYYLSLEEVMGANGVKAVLRLGNQPQYLDAYPPSDFKRAYPFEAQAATSQALHTMYGPRGARGLELRAGRVAFNLGLREFGPLLSVSDLAMKLMPPSMKLKIILNAVTQVFDRFTDLRPHIKEEKTEFIYHITQCSNCIARDPAPNFYLARGILEESAAWASGGKRFQVEQCTCMGQGAETCAFKIGKEPLT</sequence>
<dbReference type="RefSeq" id="WP_097653504.1">
    <property type="nucleotide sequence ID" value="NZ_LYXE01000099.1"/>
</dbReference>